<organism evidence="6 7">
    <name type="scientific">Dovyalis caffra</name>
    <dbReference type="NCBI Taxonomy" id="77055"/>
    <lineage>
        <taxon>Eukaryota</taxon>
        <taxon>Viridiplantae</taxon>
        <taxon>Streptophyta</taxon>
        <taxon>Embryophyta</taxon>
        <taxon>Tracheophyta</taxon>
        <taxon>Spermatophyta</taxon>
        <taxon>Magnoliopsida</taxon>
        <taxon>eudicotyledons</taxon>
        <taxon>Gunneridae</taxon>
        <taxon>Pentapetalae</taxon>
        <taxon>rosids</taxon>
        <taxon>fabids</taxon>
        <taxon>Malpighiales</taxon>
        <taxon>Salicaceae</taxon>
        <taxon>Flacourtieae</taxon>
        <taxon>Dovyalis</taxon>
    </lineage>
</organism>
<accession>A0AAV1RQQ6</accession>
<dbReference type="PANTHER" id="PTHR43311:SF2">
    <property type="entry name" value="GLUTAMATE--TRNA LIGASE, MITOCHONDRIAL-RELATED"/>
    <property type="match status" value="1"/>
</dbReference>
<evidence type="ECO:0000313" key="7">
    <source>
        <dbReference type="Proteomes" id="UP001314170"/>
    </source>
</evidence>
<dbReference type="InterPro" id="IPR049940">
    <property type="entry name" value="GluQ/Sye"/>
</dbReference>
<dbReference type="GO" id="GO:0005739">
    <property type="term" value="C:mitochondrion"/>
    <property type="evidence" value="ECO:0007669"/>
    <property type="project" value="TreeGrafter"/>
</dbReference>
<feature type="domain" description="Glutamyl/glutaminyl-tRNA synthetase class Ib catalytic" evidence="5">
    <location>
        <begin position="2"/>
        <end position="66"/>
    </location>
</feature>
<dbReference type="GO" id="GO:0006424">
    <property type="term" value="P:glutamyl-tRNA aminoacylation"/>
    <property type="evidence" value="ECO:0007669"/>
    <property type="project" value="TreeGrafter"/>
</dbReference>
<evidence type="ECO:0000256" key="4">
    <source>
        <dbReference type="ARBA" id="ARBA00023146"/>
    </source>
</evidence>
<proteinExistence type="predicted"/>
<comment type="caution">
    <text evidence="6">The sequence shown here is derived from an EMBL/GenBank/DDBJ whole genome shotgun (WGS) entry which is preliminary data.</text>
</comment>
<evidence type="ECO:0000313" key="6">
    <source>
        <dbReference type="EMBL" id="CAK7337753.1"/>
    </source>
</evidence>
<dbReference type="SUPFAM" id="SSF52374">
    <property type="entry name" value="Nucleotidylyl transferase"/>
    <property type="match status" value="1"/>
</dbReference>
<dbReference type="InterPro" id="IPR014729">
    <property type="entry name" value="Rossmann-like_a/b/a_fold"/>
</dbReference>
<sequence length="95" mass="11037">MVFNLCHGCSKGGKFVLRIEDTDLERSTKESEEAVLRDLSWLGLDRDEGYCLEEMKLYVSDNRVILTKGVDGIVPFKYFERIESWPDKRPIAIHK</sequence>
<dbReference type="GO" id="GO:0005524">
    <property type="term" value="F:ATP binding"/>
    <property type="evidence" value="ECO:0007669"/>
    <property type="project" value="UniProtKB-KW"/>
</dbReference>
<gene>
    <name evidence="6" type="ORF">DCAF_LOCUS12791</name>
</gene>
<dbReference type="InterPro" id="IPR020058">
    <property type="entry name" value="Glu/Gln-tRNA-synth_Ib_cat-dom"/>
</dbReference>
<dbReference type="EMBL" id="CAWUPB010001108">
    <property type="protein sequence ID" value="CAK7337753.1"/>
    <property type="molecule type" value="Genomic_DNA"/>
</dbReference>
<name>A0AAV1RQQ6_9ROSI</name>
<dbReference type="Proteomes" id="UP001314170">
    <property type="component" value="Unassembled WGS sequence"/>
</dbReference>
<dbReference type="Gene3D" id="3.40.50.620">
    <property type="entry name" value="HUPs"/>
    <property type="match status" value="1"/>
</dbReference>
<reference evidence="6 7" key="1">
    <citation type="submission" date="2024-01" db="EMBL/GenBank/DDBJ databases">
        <authorList>
            <person name="Waweru B."/>
        </authorList>
    </citation>
    <scope>NUCLEOTIDE SEQUENCE [LARGE SCALE GENOMIC DNA]</scope>
</reference>
<dbReference type="Pfam" id="PF00749">
    <property type="entry name" value="tRNA-synt_1c"/>
    <property type="match status" value="1"/>
</dbReference>
<evidence type="ECO:0000259" key="5">
    <source>
        <dbReference type="Pfam" id="PF00749"/>
    </source>
</evidence>
<keyword evidence="3" id="KW-0067">ATP-binding</keyword>
<keyword evidence="4" id="KW-0030">Aminoacyl-tRNA synthetase</keyword>
<keyword evidence="1" id="KW-0436">Ligase</keyword>
<keyword evidence="7" id="KW-1185">Reference proteome</keyword>
<evidence type="ECO:0000256" key="3">
    <source>
        <dbReference type="ARBA" id="ARBA00022840"/>
    </source>
</evidence>
<dbReference type="AlphaFoldDB" id="A0AAV1RQQ6"/>
<dbReference type="PANTHER" id="PTHR43311">
    <property type="entry name" value="GLUTAMATE--TRNA LIGASE"/>
    <property type="match status" value="1"/>
</dbReference>
<keyword evidence="2" id="KW-0547">Nucleotide-binding</keyword>
<dbReference type="GO" id="GO:0004818">
    <property type="term" value="F:glutamate-tRNA ligase activity"/>
    <property type="evidence" value="ECO:0007669"/>
    <property type="project" value="TreeGrafter"/>
</dbReference>
<evidence type="ECO:0000256" key="1">
    <source>
        <dbReference type="ARBA" id="ARBA00022598"/>
    </source>
</evidence>
<evidence type="ECO:0000256" key="2">
    <source>
        <dbReference type="ARBA" id="ARBA00022741"/>
    </source>
</evidence>
<protein>
    <recommendedName>
        <fullName evidence="5">Glutamyl/glutaminyl-tRNA synthetase class Ib catalytic domain-containing protein</fullName>
    </recommendedName>
</protein>